<organism evidence="1 2">
    <name type="scientific">Steinernema glaseri</name>
    <dbReference type="NCBI Taxonomy" id="37863"/>
    <lineage>
        <taxon>Eukaryota</taxon>
        <taxon>Metazoa</taxon>
        <taxon>Ecdysozoa</taxon>
        <taxon>Nematoda</taxon>
        <taxon>Chromadorea</taxon>
        <taxon>Rhabditida</taxon>
        <taxon>Tylenchina</taxon>
        <taxon>Panagrolaimomorpha</taxon>
        <taxon>Strongyloidoidea</taxon>
        <taxon>Steinernematidae</taxon>
        <taxon>Steinernema</taxon>
    </lineage>
</organism>
<accession>A0A1I7XZ13</accession>
<sequence>MNYRFRFFPPIISGTPQNHNDDVPTVTMVQPSLLLGNNIFWQLCASDITSPLPNGFTLIRSKRRAHLRHHIAAHRTAQHLIAPTPHPVNNTYKGPPDQDISSVTFGRFGIGMWIDLERVILNLTGCTSLRDVNFDEWLTRLCLDELLSGKLIRQSLAKDRRMFTCKGLSARSARCTYIPTIGSVETYFLKKHGRQIEGSALCITEHHAKGNGMSYHPIESLEICLTFK</sequence>
<protein>
    <submittedName>
        <fullName evidence="2">Uncharacterized protein</fullName>
    </submittedName>
</protein>
<reference evidence="2" key="1">
    <citation type="submission" date="2016-11" db="UniProtKB">
        <authorList>
            <consortium name="WormBaseParasite"/>
        </authorList>
    </citation>
    <scope>IDENTIFICATION</scope>
</reference>
<name>A0A1I7XZ13_9BILA</name>
<keyword evidence="1" id="KW-1185">Reference proteome</keyword>
<dbReference type="InterPro" id="IPR036085">
    <property type="entry name" value="PAZ_dom_sf"/>
</dbReference>
<proteinExistence type="predicted"/>
<dbReference type="WBParaSite" id="L893_g11057.t1">
    <property type="protein sequence ID" value="L893_g11057.t1"/>
    <property type="gene ID" value="L893_g11057"/>
</dbReference>
<dbReference type="Proteomes" id="UP000095287">
    <property type="component" value="Unplaced"/>
</dbReference>
<evidence type="ECO:0000313" key="2">
    <source>
        <dbReference type="WBParaSite" id="L893_g11057.t1"/>
    </source>
</evidence>
<dbReference type="AlphaFoldDB" id="A0A1I7XZ13"/>
<evidence type="ECO:0000313" key="1">
    <source>
        <dbReference type="Proteomes" id="UP000095287"/>
    </source>
</evidence>
<dbReference type="SUPFAM" id="SSF101690">
    <property type="entry name" value="PAZ domain"/>
    <property type="match status" value="1"/>
</dbReference>